<evidence type="ECO:0000256" key="1">
    <source>
        <dbReference type="ARBA" id="ARBA00005298"/>
    </source>
</evidence>
<keyword evidence="4" id="KW-1185">Reference proteome</keyword>
<dbReference type="Pfam" id="PF00339">
    <property type="entry name" value="Arrestin_N"/>
    <property type="match status" value="1"/>
</dbReference>
<dbReference type="InParanoid" id="A0A672JKL0"/>
<evidence type="ECO:0000313" key="3">
    <source>
        <dbReference type="Ensembl" id="ENSSFAP00005054771.1"/>
    </source>
</evidence>
<dbReference type="Proteomes" id="UP000472267">
    <property type="component" value="Chromosome 12"/>
</dbReference>
<dbReference type="AlphaFoldDB" id="A0A672JKL0"/>
<reference evidence="3" key="1">
    <citation type="submission" date="2019-06" db="EMBL/GenBank/DDBJ databases">
        <authorList>
            <consortium name="Wellcome Sanger Institute Data Sharing"/>
        </authorList>
    </citation>
    <scope>NUCLEOTIDE SEQUENCE [LARGE SCALE GENOMIC DNA]</scope>
</reference>
<dbReference type="InterPro" id="IPR011021">
    <property type="entry name" value="Arrestin-like_N"/>
</dbReference>
<accession>A0A672JKL0</accession>
<proteinExistence type="inferred from homology"/>
<dbReference type="InterPro" id="IPR014752">
    <property type="entry name" value="Arrestin-like_C"/>
</dbReference>
<dbReference type="Ensembl" id="ENSSFAT00005056457.1">
    <property type="protein sequence ID" value="ENSSFAP00005054771.1"/>
    <property type="gene ID" value="ENSSFAG00005026043.1"/>
</dbReference>
<organism evidence="3 4">
    <name type="scientific">Salarias fasciatus</name>
    <name type="common">Jewelled blenny</name>
    <name type="synonym">Blennius fasciatus</name>
    <dbReference type="NCBI Taxonomy" id="181472"/>
    <lineage>
        <taxon>Eukaryota</taxon>
        <taxon>Metazoa</taxon>
        <taxon>Chordata</taxon>
        <taxon>Craniata</taxon>
        <taxon>Vertebrata</taxon>
        <taxon>Euteleostomi</taxon>
        <taxon>Actinopterygii</taxon>
        <taxon>Neopterygii</taxon>
        <taxon>Teleostei</taxon>
        <taxon>Neoteleostei</taxon>
        <taxon>Acanthomorphata</taxon>
        <taxon>Ovalentaria</taxon>
        <taxon>Blenniimorphae</taxon>
        <taxon>Blenniiformes</taxon>
        <taxon>Blennioidei</taxon>
        <taxon>Blenniidae</taxon>
        <taxon>Salariinae</taxon>
        <taxon>Salarias</taxon>
    </lineage>
</organism>
<evidence type="ECO:0000259" key="2">
    <source>
        <dbReference type="Pfam" id="PF00339"/>
    </source>
</evidence>
<protein>
    <recommendedName>
        <fullName evidence="2">Arrestin-like N-terminal domain-containing protein</fullName>
    </recommendedName>
</protein>
<reference evidence="3" key="3">
    <citation type="submission" date="2025-09" db="UniProtKB">
        <authorList>
            <consortium name="Ensembl"/>
        </authorList>
    </citation>
    <scope>IDENTIFICATION</scope>
</reference>
<name>A0A672JKL0_SALFA</name>
<evidence type="ECO:0000313" key="4">
    <source>
        <dbReference type="Proteomes" id="UP000472267"/>
    </source>
</evidence>
<reference evidence="3" key="2">
    <citation type="submission" date="2025-08" db="UniProtKB">
        <authorList>
            <consortium name="Ensembl"/>
        </authorList>
    </citation>
    <scope>IDENTIFICATION</scope>
</reference>
<dbReference type="Gene3D" id="2.60.40.640">
    <property type="match status" value="1"/>
</dbReference>
<feature type="domain" description="Arrestin-like N-terminal" evidence="2">
    <location>
        <begin position="16"/>
        <end position="86"/>
    </location>
</feature>
<comment type="similarity">
    <text evidence="1">Belongs to the arrestin family.</text>
</comment>
<sequence length="92" mass="10163">MIQNPFFCVCVKDMLNQEGTYSEGDTVIGTLSFSLKSDTKVKSISAKGDAMVKWTKKSGNSTTYYKGHVRYLKIKEYLVAKDTGGKSSSCKC</sequence>